<protein>
    <submittedName>
        <fullName evidence="2">Uncharacterized protein LOC111113814</fullName>
    </submittedName>
</protein>
<dbReference type="Proteomes" id="UP000694844">
    <property type="component" value="Chromosome 9"/>
</dbReference>
<organism evidence="1 2">
    <name type="scientific">Crassostrea virginica</name>
    <name type="common">Eastern oyster</name>
    <dbReference type="NCBI Taxonomy" id="6565"/>
    <lineage>
        <taxon>Eukaryota</taxon>
        <taxon>Metazoa</taxon>
        <taxon>Spiralia</taxon>
        <taxon>Lophotrochozoa</taxon>
        <taxon>Mollusca</taxon>
        <taxon>Bivalvia</taxon>
        <taxon>Autobranchia</taxon>
        <taxon>Pteriomorphia</taxon>
        <taxon>Ostreida</taxon>
        <taxon>Ostreoidea</taxon>
        <taxon>Ostreidae</taxon>
        <taxon>Crassostrea</taxon>
    </lineage>
</organism>
<dbReference type="GeneID" id="111113814"/>
<reference evidence="2" key="1">
    <citation type="submission" date="2025-08" db="UniProtKB">
        <authorList>
            <consortium name="RefSeq"/>
        </authorList>
    </citation>
    <scope>IDENTIFICATION</scope>
    <source>
        <tissue evidence="2">Whole sample</tissue>
    </source>
</reference>
<evidence type="ECO:0000313" key="1">
    <source>
        <dbReference type="Proteomes" id="UP000694844"/>
    </source>
</evidence>
<keyword evidence="1" id="KW-1185">Reference proteome</keyword>
<gene>
    <name evidence="2" type="primary">LOC111113814</name>
</gene>
<dbReference type="PANTHER" id="PTHR26392">
    <property type="entry name" value="MITOGEN-ACTIVATED PROTEIN KINASE KINASE KINASE 7-RELATED"/>
    <property type="match status" value="1"/>
</dbReference>
<dbReference type="AlphaFoldDB" id="A0A8B8BWR6"/>
<sequence length="161" mass="18673">MPVPMIQGNVTIVDTPGIGDDDQEDVARRMMNYLQNALAVVFIINVANAGGVQNDRLVRIIKHIRDSMTGQMFCFSPEDTLFVLNKWDSIEDDEENEEFFESTKTKLQTIWREVDDRHILKLSAIKALKQNIYKTMFANFKRTLQEVITKNKNKRVEVHLE</sequence>
<dbReference type="RefSeq" id="XP_022307813.1">
    <property type="nucleotide sequence ID" value="XM_022452105.1"/>
</dbReference>
<name>A0A8B8BWR6_CRAVI</name>
<dbReference type="SUPFAM" id="SSF52540">
    <property type="entry name" value="P-loop containing nucleoside triphosphate hydrolases"/>
    <property type="match status" value="1"/>
</dbReference>
<evidence type="ECO:0000313" key="2">
    <source>
        <dbReference type="RefSeq" id="XP_022307813.1"/>
    </source>
</evidence>
<accession>A0A8B8BWR6</accession>
<dbReference type="KEGG" id="cvn:111113814"/>
<dbReference type="InterPro" id="IPR027417">
    <property type="entry name" value="P-loop_NTPase"/>
</dbReference>
<dbReference type="OrthoDB" id="5981483at2759"/>
<dbReference type="PANTHER" id="PTHR26392:SF92">
    <property type="entry name" value="PROTEIN KINASE DOMAIN-CONTAINING PROTEIN"/>
    <property type="match status" value="1"/>
</dbReference>
<proteinExistence type="predicted"/>
<dbReference type="Gene3D" id="3.40.50.300">
    <property type="entry name" value="P-loop containing nucleotide triphosphate hydrolases"/>
    <property type="match status" value="1"/>
</dbReference>